<keyword evidence="2" id="KW-1133">Transmembrane helix</keyword>
<organism evidence="3 4">
    <name type="scientific">Brevibacterium daeguense</name>
    <dbReference type="NCBI Taxonomy" id="909936"/>
    <lineage>
        <taxon>Bacteria</taxon>
        <taxon>Bacillati</taxon>
        <taxon>Actinomycetota</taxon>
        <taxon>Actinomycetes</taxon>
        <taxon>Micrococcales</taxon>
        <taxon>Brevibacteriaceae</taxon>
        <taxon>Brevibacterium</taxon>
    </lineage>
</organism>
<feature type="transmembrane region" description="Helical" evidence="2">
    <location>
        <begin position="5"/>
        <end position="25"/>
    </location>
</feature>
<sequence>MRNVFIYSLLRLLMLVGVVALVWLIAGISLISTILAILIATMLSLLLLGPFRAKATTEMVGWRSAAKQRRAGRTALADSDASAEDAEIAEEPGSEGQAEGEQR</sequence>
<keyword evidence="2" id="KW-0472">Membrane</keyword>
<feature type="region of interest" description="Disordered" evidence="1">
    <location>
        <begin position="69"/>
        <end position="103"/>
    </location>
</feature>
<keyword evidence="2" id="KW-0812">Transmembrane</keyword>
<protein>
    <recommendedName>
        <fullName evidence="5">DUF4229 domain-containing protein</fullName>
    </recommendedName>
</protein>
<dbReference type="Proteomes" id="UP001501586">
    <property type="component" value="Unassembled WGS sequence"/>
</dbReference>
<dbReference type="RefSeq" id="WP_236862699.1">
    <property type="nucleotide sequence ID" value="NZ_BAABAZ010000006.1"/>
</dbReference>
<gene>
    <name evidence="3" type="ORF">GCM10022261_22500</name>
</gene>
<dbReference type="InterPro" id="IPR025323">
    <property type="entry name" value="DUF4229"/>
</dbReference>
<evidence type="ECO:0000313" key="3">
    <source>
        <dbReference type="EMBL" id="GAA4284719.1"/>
    </source>
</evidence>
<feature type="compositionally biased region" description="Acidic residues" evidence="1">
    <location>
        <begin position="81"/>
        <end position="93"/>
    </location>
</feature>
<evidence type="ECO:0000313" key="4">
    <source>
        <dbReference type="Proteomes" id="UP001501586"/>
    </source>
</evidence>
<keyword evidence="4" id="KW-1185">Reference proteome</keyword>
<evidence type="ECO:0000256" key="2">
    <source>
        <dbReference type="SAM" id="Phobius"/>
    </source>
</evidence>
<reference evidence="4" key="1">
    <citation type="journal article" date="2019" name="Int. J. Syst. Evol. Microbiol.">
        <title>The Global Catalogue of Microorganisms (GCM) 10K type strain sequencing project: providing services to taxonomists for standard genome sequencing and annotation.</title>
        <authorList>
            <consortium name="The Broad Institute Genomics Platform"/>
            <consortium name="The Broad Institute Genome Sequencing Center for Infectious Disease"/>
            <person name="Wu L."/>
            <person name="Ma J."/>
        </authorList>
    </citation>
    <scope>NUCLEOTIDE SEQUENCE [LARGE SCALE GENOMIC DNA]</scope>
    <source>
        <strain evidence="4">JCM 17458</strain>
    </source>
</reference>
<feature type="transmembrane region" description="Helical" evidence="2">
    <location>
        <begin position="31"/>
        <end position="49"/>
    </location>
</feature>
<proteinExistence type="predicted"/>
<evidence type="ECO:0000256" key="1">
    <source>
        <dbReference type="SAM" id="MobiDB-lite"/>
    </source>
</evidence>
<comment type="caution">
    <text evidence="3">The sequence shown here is derived from an EMBL/GenBank/DDBJ whole genome shotgun (WGS) entry which is preliminary data.</text>
</comment>
<evidence type="ECO:0008006" key="5">
    <source>
        <dbReference type="Google" id="ProtNLM"/>
    </source>
</evidence>
<name>A0ABP8EL67_9MICO</name>
<accession>A0ABP8EL67</accession>
<dbReference type="EMBL" id="BAABAZ010000006">
    <property type="protein sequence ID" value="GAA4284719.1"/>
    <property type="molecule type" value="Genomic_DNA"/>
</dbReference>
<dbReference type="Pfam" id="PF14012">
    <property type="entry name" value="DUF4229"/>
    <property type="match status" value="1"/>
</dbReference>